<dbReference type="PANTHER" id="PTHR15526">
    <property type="entry name" value="MUSKELIN"/>
    <property type="match status" value="1"/>
</dbReference>
<reference evidence="5" key="1">
    <citation type="journal article" date="2020" name="New Phytol.">
        <title>Comparative genomics reveals dynamic genome evolution in host specialist ectomycorrhizal fungi.</title>
        <authorList>
            <person name="Lofgren L.A."/>
            <person name="Nguyen N.H."/>
            <person name="Vilgalys R."/>
            <person name="Ruytinx J."/>
            <person name="Liao H.L."/>
            <person name="Branco S."/>
            <person name="Kuo A."/>
            <person name="LaButti K."/>
            <person name="Lipzen A."/>
            <person name="Andreopoulos W."/>
            <person name="Pangilinan J."/>
            <person name="Riley R."/>
            <person name="Hundley H."/>
            <person name="Na H."/>
            <person name="Barry K."/>
            <person name="Grigoriev I.V."/>
            <person name="Stajich J.E."/>
            <person name="Kennedy P.G."/>
        </authorList>
    </citation>
    <scope>NUCLEOTIDE SEQUENCE</scope>
    <source>
        <strain evidence="5">DOB743</strain>
    </source>
</reference>
<feature type="region of interest" description="Disordered" evidence="3">
    <location>
        <begin position="736"/>
        <end position="832"/>
    </location>
</feature>
<dbReference type="EMBL" id="JABBWD010000052">
    <property type="protein sequence ID" value="KAG1772578.1"/>
    <property type="molecule type" value="Genomic_DNA"/>
</dbReference>
<evidence type="ECO:0000256" key="3">
    <source>
        <dbReference type="SAM" id="MobiDB-lite"/>
    </source>
</evidence>
<name>A0A9P6ZMQ4_9AGAM</name>
<dbReference type="GO" id="GO:0005737">
    <property type="term" value="C:cytoplasm"/>
    <property type="evidence" value="ECO:0007669"/>
    <property type="project" value="TreeGrafter"/>
</dbReference>
<dbReference type="Gene3D" id="2.120.10.80">
    <property type="entry name" value="Kelch-type beta propeller"/>
    <property type="match status" value="2"/>
</dbReference>
<feature type="compositionally biased region" description="Low complexity" evidence="3">
    <location>
        <begin position="789"/>
        <end position="798"/>
    </location>
</feature>
<dbReference type="InterPro" id="IPR015915">
    <property type="entry name" value="Kelch-typ_b-propeller"/>
</dbReference>
<dbReference type="Proteomes" id="UP000714275">
    <property type="component" value="Unassembled WGS sequence"/>
</dbReference>
<gene>
    <name evidence="5" type="ORF">EV702DRAFT_1133302</name>
</gene>
<keyword evidence="6" id="KW-1185">Reference proteome</keyword>
<dbReference type="PANTHER" id="PTHR15526:SF5">
    <property type="entry name" value="MUSKELIN"/>
    <property type="match status" value="1"/>
</dbReference>
<dbReference type="AlphaFoldDB" id="A0A9P6ZMQ4"/>
<keyword evidence="1" id="KW-0880">Kelch repeat</keyword>
<dbReference type="InterPro" id="IPR008979">
    <property type="entry name" value="Galactose-bd-like_sf"/>
</dbReference>
<sequence>MSATWATSSLPTMPPPQAMTYAIVGCSEHSGNYVPENILVDAPQDPLSRWSGAQQLPTAKQWILLKLETLSVVKSITFGKFHRKHPCNMREFRVYVGLNPHHMAQALHTQLKDDTIYETFPLKHVNSEGICFPIRYIKIVPISAHGMSFHISIWYVSVSGIADPLYVDNIRSRYEEYRETVVLRHVLKHLRQRRLLTPYKNILARSNIQVEHPVVTALHSSLVLQGTWTDSEALLSEASSAGLLDAYIQFCQPHSQWKRLHGVDADGDAPSKRGGHAMALDPENGLIYLLGGWDGQKSLDDFWVYDVSAERWRVISHSTSIEKNGPIARSCHKMVYDTKSGCIYLLGRLCDGDILKPEEDHEELLRRAGEIPDGSRSTAYCSEFFRYHTRGLDNGKWDLLSFDTASFGGPPLIFDHQMVMDCEAQILYVSGGRVVDGDWDSLKYSGMYSYNVRTSKWKLLQPQPAVSMLSSVQPPISPRFGHSMVLDQMSHTLFIFAGQRDDKYLSDMYAYDIASNTVMELFSNFSTSGGPDACFTQRAIIDGKLKEIYVFCGLTRVQPASALTSLRSDTPNWVYQYAYPSKPGKWTKILPEVIQEGGEPAEVPLPRYAHQVVYDEGMKRVFMHGGNAGEVNAPVEDVETEVKESGDEDRPSRVSKETRLDDFWTMKLLRATPEEIIRRAKYQIRQQQFREMCEEQPAVKALRFLQTQVSAVVDHTNPEETSVFRALLGHLFSTSITTDDGSAESANTPKEITTGLLEEPPKKRSRPNTPDEAWTSRLDDEDEDEMLGASTSAAVTSSGQKRRHAVLLMEEDPEETALRDASTKPLSPERFRQRTEVFESLLQFVGEDGKQPMGSLLDMVDAEDGI</sequence>
<dbReference type="SUPFAM" id="SSF49785">
    <property type="entry name" value="Galactose-binding domain-like"/>
    <property type="match status" value="1"/>
</dbReference>
<evidence type="ECO:0000256" key="1">
    <source>
        <dbReference type="ARBA" id="ARBA00022441"/>
    </source>
</evidence>
<evidence type="ECO:0000313" key="6">
    <source>
        <dbReference type="Proteomes" id="UP000714275"/>
    </source>
</evidence>
<evidence type="ECO:0000313" key="5">
    <source>
        <dbReference type="EMBL" id="KAG1772578.1"/>
    </source>
</evidence>
<dbReference type="Gene3D" id="2.60.120.260">
    <property type="entry name" value="Galactose-binding domain-like"/>
    <property type="match status" value="1"/>
</dbReference>
<dbReference type="OrthoDB" id="10052615at2759"/>
<dbReference type="Pfam" id="PF06588">
    <property type="entry name" value="Muskelin_N"/>
    <property type="match status" value="1"/>
</dbReference>
<dbReference type="SUPFAM" id="SSF117281">
    <property type="entry name" value="Kelch motif"/>
    <property type="match status" value="2"/>
</dbReference>
<accession>A0A9P6ZMQ4</accession>
<dbReference type="Pfam" id="PF01344">
    <property type="entry name" value="Kelch_1"/>
    <property type="match status" value="1"/>
</dbReference>
<feature type="compositionally biased region" description="Basic and acidic residues" evidence="3">
    <location>
        <begin position="816"/>
        <end position="832"/>
    </location>
</feature>
<dbReference type="Pfam" id="PF24681">
    <property type="entry name" value="Kelch_KLHDC2_KLHL20_DRC7"/>
    <property type="match status" value="1"/>
</dbReference>
<comment type="caution">
    <text evidence="5">The sequence shown here is derived from an EMBL/GenBank/DDBJ whole genome shotgun (WGS) entry which is preliminary data.</text>
</comment>
<dbReference type="InterPro" id="IPR052456">
    <property type="entry name" value="CTLH_complex_component"/>
</dbReference>
<dbReference type="InterPro" id="IPR010565">
    <property type="entry name" value="Muskelin_N"/>
</dbReference>
<keyword evidence="2" id="KW-0677">Repeat</keyword>
<evidence type="ECO:0000259" key="4">
    <source>
        <dbReference type="Pfam" id="PF06588"/>
    </source>
</evidence>
<dbReference type="InterPro" id="IPR006652">
    <property type="entry name" value="Kelch_1"/>
</dbReference>
<feature type="domain" description="Muskelin N-terminal" evidence="4">
    <location>
        <begin position="18"/>
        <end position="213"/>
    </location>
</feature>
<proteinExistence type="predicted"/>
<feature type="compositionally biased region" description="Polar residues" evidence="3">
    <location>
        <begin position="736"/>
        <end position="751"/>
    </location>
</feature>
<organism evidence="5 6">
    <name type="scientific">Suillus placidus</name>
    <dbReference type="NCBI Taxonomy" id="48579"/>
    <lineage>
        <taxon>Eukaryota</taxon>
        <taxon>Fungi</taxon>
        <taxon>Dikarya</taxon>
        <taxon>Basidiomycota</taxon>
        <taxon>Agaricomycotina</taxon>
        <taxon>Agaricomycetes</taxon>
        <taxon>Agaricomycetidae</taxon>
        <taxon>Boletales</taxon>
        <taxon>Suillineae</taxon>
        <taxon>Suillaceae</taxon>
        <taxon>Suillus</taxon>
    </lineage>
</organism>
<evidence type="ECO:0000256" key="2">
    <source>
        <dbReference type="ARBA" id="ARBA00022737"/>
    </source>
</evidence>
<protein>
    <submittedName>
        <fullName evidence="5">Muskelin N-terminus-domain-containing protein</fullName>
    </submittedName>
</protein>